<comment type="caution">
    <text evidence="2">The sequence shown here is derived from an EMBL/GenBank/DDBJ whole genome shotgun (WGS) entry which is preliminary data.</text>
</comment>
<evidence type="ECO:0000313" key="3">
    <source>
        <dbReference type="Proteomes" id="UP000789595"/>
    </source>
</evidence>
<gene>
    <name evidence="2" type="ORF">PECAL_3P05400</name>
</gene>
<evidence type="ECO:0000313" key="2">
    <source>
        <dbReference type="EMBL" id="CAH0370644.1"/>
    </source>
</evidence>
<sequence>MRPLLKLVILGTAITAARGRVTAVTPGLCFELRLSTGGRYQKNLAHQLEAIGPPLHPSTYNVNVTGHTRFPRFKHLLESNGKIRIQGRFSPDPWTIDLNHLAAVAAKAKGRLAGAERAAAASRAAVAAALEKRAALRQNPTCIELDESVRAGKGTCKPGKGIFCNARHRCYGNSACALCEP</sequence>
<keyword evidence="3" id="KW-1185">Reference proteome</keyword>
<feature type="signal peptide" evidence="1">
    <location>
        <begin position="1"/>
        <end position="19"/>
    </location>
</feature>
<dbReference type="EMBL" id="CAKKNE010000003">
    <property type="protein sequence ID" value="CAH0370644.1"/>
    <property type="molecule type" value="Genomic_DNA"/>
</dbReference>
<evidence type="ECO:0000256" key="1">
    <source>
        <dbReference type="SAM" id="SignalP"/>
    </source>
</evidence>
<keyword evidence="1" id="KW-0732">Signal</keyword>
<organism evidence="2 3">
    <name type="scientific">Pelagomonas calceolata</name>
    <dbReference type="NCBI Taxonomy" id="35677"/>
    <lineage>
        <taxon>Eukaryota</taxon>
        <taxon>Sar</taxon>
        <taxon>Stramenopiles</taxon>
        <taxon>Ochrophyta</taxon>
        <taxon>Pelagophyceae</taxon>
        <taxon>Pelagomonadales</taxon>
        <taxon>Pelagomonadaceae</taxon>
        <taxon>Pelagomonas</taxon>
    </lineage>
</organism>
<dbReference type="Proteomes" id="UP000789595">
    <property type="component" value="Unassembled WGS sequence"/>
</dbReference>
<dbReference type="AlphaFoldDB" id="A0A8J2WWT8"/>
<accession>A0A8J2WWT8</accession>
<name>A0A8J2WWT8_9STRA</name>
<reference evidence="2" key="1">
    <citation type="submission" date="2021-11" db="EMBL/GenBank/DDBJ databases">
        <authorList>
            <consortium name="Genoscope - CEA"/>
            <person name="William W."/>
        </authorList>
    </citation>
    <scope>NUCLEOTIDE SEQUENCE</scope>
</reference>
<proteinExistence type="predicted"/>
<protein>
    <submittedName>
        <fullName evidence="2">Uncharacterized protein</fullName>
    </submittedName>
</protein>
<feature type="chain" id="PRO_5035275332" evidence="1">
    <location>
        <begin position="20"/>
        <end position="181"/>
    </location>
</feature>